<evidence type="ECO:0000313" key="3">
    <source>
        <dbReference type="EMBL" id="SVD87562.1"/>
    </source>
</evidence>
<organism evidence="3">
    <name type="scientific">marine metagenome</name>
    <dbReference type="NCBI Taxonomy" id="408172"/>
    <lineage>
        <taxon>unclassified sequences</taxon>
        <taxon>metagenomes</taxon>
        <taxon>ecological metagenomes</taxon>
    </lineage>
</organism>
<dbReference type="SUPFAM" id="SSF48403">
    <property type="entry name" value="Ankyrin repeat"/>
    <property type="match status" value="1"/>
</dbReference>
<feature type="non-terminal residue" evidence="3">
    <location>
        <position position="1"/>
    </location>
</feature>
<dbReference type="InterPro" id="IPR002110">
    <property type="entry name" value="Ankyrin_rpt"/>
</dbReference>
<dbReference type="Pfam" id="PF13637">
    <property type="entry name" value="Ank_4"/>
    <property type="match status" value="1"/>
</dbReference>
<dbReference type="Gene3D" id="1.25.40.20">
    <property type="entry name" value="Ankyrin repeat-containing domain"/>
    <property type="match status" value="2"/>
</dbReference>
<proteinExistence type="predicted"/>
<evidence type="ECO:0000256" key="2">
    <source>
        <dbReference type="ARBA" id="ARBA00023043"/>
    </source>
</evidence>
<sequence length="261" mass="27691">GRTPLHRAIERADLDLATLLLDRDADIEAQDSDGQTPLHRALDHGWKVPDEDYPAYTAMAGLLVGRGARVDLWSAAGLGDKAGVRQRLDAGTDPINGSGKAAPLTIAGFRGHADIVRMLLEAGADPDATYSIEVAGETIEQKGGPLWLAANRGHLEVVSALLAGGAKAAIEIYASGSAIEQSMLHGHTQVANLLFLHGAVGHPLTYCVTNDVAALAEHLRANPDARERLMWSAILAGNETIVEHELAYGPAIPEKEQFNLL</sequence>
<evidence type="ECO:0000256" key="1">
    <source>
        <dbReference type="ARBA" id="ARBA00022737"/>
    </source>
</evidence>
<gene>
    <name evidence="3" type="ORF">METZ01_LOCUS440416</name>
</gene>
<dbReference type="InterPro" id="IPR036770">
    <property type="entry name" value="Ankyrin_rpt-contain_sf"/>
</dbReference>
<reference evidence="3" key="1">
    <citation type="submission" date="2018-05" db="EMBL/GenBank/DDBJ databases">
        <authorList>
            <person name="Lanie J.A."/>
            <person name="Ng W.-L."/>
            <person name="Kazmierczak K.M."/>
            <person name="Andrzejewski T.M."/>
            <person name="Davidsen T.M."/>
            <person name="Wayne K.J."/>
            <person name="Tettelin H."/>
            <person name="Glass J.I."/>
            <person name="Rusch D."/>
            <person name="Podicherti R."/>
            <person name="Tsui H.-C.T."/>
            <person name="Winkler M.E."/>
        </authorList>
    </citation>
    <scope>NUCLEOTIDE SEQUENCE</scope>
</reference>
<dbReference type="PROSITE" id="PS50297">
    <property type="entry name" value="ANK_REP_REGION"/>
    <property type="match status" value="2"/>
</dbReference>
<name>A0A382YWC8_9ZZZZ</name>
<dbReference type="Pfam" id="PF00023">
    <property type="entry name" value="Ank"/>
    <property type="match status" value="2"/>
</dbReference>
<protein>
    <submittedName>
        <fullName evidence="3">Uncharacterized protein</fullName>
    </submittedName>
</protein>
<dbReference type="PROSITE" id="PS50088">
    <property type="entry name" value="ANK_REPEAT"/>
    <property type="match status" value="2"/>
</dbReference>
<accession>A0A382YWC8</accession>
<feature type="non-terminal residue" evidence="3">
    <location>
        <position position="261"/>
    </location>
</feature>
<dbReference type="EMBL" id="UINC01179068">
    <property type="protein sequence ID" value="SVD87562.1"/>
    <property type="molecule type" value="Genomic_DNA"/>
</dbReference>
<dbReference type="PANTHER" id="PTHR24198">
    <property type="entry name" value="ANKYRIN REPEAT AND PROTEIN KINASE DOMAIN-CONTAINING PROTEIN"/>
    <property type="match status" value="1"/>
</dbReference>
<dbReference type="PANTHER" id="PTHR24198:SF165">
    <property type="entry name" value="ANKYRIN REPEAT-CONTAINING PROTEIN-RELATED"/>
    <property type="match status" value="1"/>
</dbReference>
<keyword evidence="2" id="KW-0040">ANK repeat</keyword>
<dbReference type="SMART" id="SM00248">
    <property type="entry name" value="ANK"/>
    <property type="match status" value="4"/>
</dbReference>
<keyword evidence="1" id="KW-0677">Repeat</keyword>
<dbReference type="AlphaFoldDB" id="A0A382YWC8"/>
<dbReference type="PRINTS" id="PR01415">
    <property type="entry name" value="ANKYRIN"/>
</dbReference>